<reference evidence="2" key="1">
    <citation type="submission" date="2023-03" db="EMBL/GenBank/DDBJ databases">
        <title>Massive genome expansion in bonnet fungi (Mycena s.s.) driven by repeated elements and novel gene families across ecological guilds.</title>
        <authorList>
            <consortium name="Lawrence Berkeley National Laboratory"/>
            <person name="Harder C.B."/>
            <person name="Miyauchi S."/>
            <person name="Viragh M."/>
            <person name="Kuo A."/>
            <person name="Thoen E."/>
            <person name="Andreopoulos B."/>
            <person name="Lu D."/>
            <person name="Skrede I."/>
            <person name="Drula E."/>
            <person name="Henrissat B."/>
            <person name="Morin E."/>
            <person name="Kohler A."/>
            <person name="Barry K."/>
            <person name="LaButti K."/>
            <person name="Morin E."/>
            <person name="Salamov A."/>
            <person name="Lipzen A."/>
            <person name="Mereny Z."/>
            <person name="Hegedus B."/>
            <person name="Baldrian P."/>
            <person name="Stursova M."/>
            <person name="Weitz H."/>
            <person name="Taylor A."/>
            <person name="Grigoriev I.V."/>
            <person name="Nagy L.G."/>
            <person name="Martin F."/>
            <person name="Kauserud H."/>
        </authorList>
    </citation>
    <scope>NUCLEOTIDE SEQUENCE</scope>
    <source>
        <strain evidence="2">CBHHK182m</strain>
    </source>
</reference>
<dbReference type="EMBL" id="JARKIB010000264">
    <property type="protein sequence ID" value="KAJ7718525.1"/>
    <property type="molecule type" value="Genomic_DNA"/>
</dbReference>
<dbReference type="AlphaFoldDB" id="A0AAD7MI31"/>
<proteinExistence type="predicted"/>
<dbReference type="Proteomes" id="UP001215598">
    <property type="component" value="Unassembled WGS sequence"/>
</dbReference>
<name>A0AAD7MI31_9AGAR</name>
<evidence type="ECO:0000256" key="1">
    <source>
        <dbReference type="SAM" id="MobiDB-lite"/>
    </source>
</evidence>
<sequence length="162" mass="17959">MASRGNMSDPRCGHFSLENGPPDLNAYEFGPKRQVRKRPNPGNLDRTSNRMCRGPAAPSDRSSRKIRSASSFKEGWLDRRGVWVGWCNCIVVSTFGASSRPQLFFWPNFAGTASATRCVRAFGLHAITDVSATSTLASRAKDRYRTLQSTTAWPLSSLYPLN</sequence>
<keyword evidence="3" id="KW-1185">Reference proteome</keyword>
<comment type="caution">
    <text evidence="2">The sequence shown here is derived from an EMBL/GenBank/DDBJ whole genome shotgun (WGS) entry which is preliminary data.</text>
</comment>
<feature type="region of interest" description="Disordered" evidence="1">
    <location>
        <begin position="1"/>
        <end position="68"/>
    </location>
</feature>
<organism evidence="2 3">
    <name type="scientific">Mycena metata</name>
    <dbReference type="NCBI Taxonomy" id="1033252"/>
    <lineage>
        <taxon>Eukaryota</taxon>
        <taxon>Fungi</taxon>
        <taxon>Dikarya</taxon>
        <taxon>Basidiomycota</taxon>
        <taxon>Agaricomycotina</taxon>
        <taxon>Agaricomycetes</taxon>
        <taxon>Agaricomycetidae</taxon>
        <taxon>Agaricales</taxon>
        <taxon>Marasmiineae</taxon>
        <taxon>Mycenaceae</taxon>
        <taxon>Mycena</taxon>
    </lineage>
</organism>
<evidence type="ECO:0000313" key="2">
    <source>
        <dbReference type="EMBL" id="KAJ7718525.1"/>
    </source>
</evidence>
<protein>
    <submittedName>
        <fullName evidence="2">Uncharacterized protein</fullName>
    </submittedName>
</protein>
<gene>
    <name evidence="2" type="ORF">B0H16DRAFT_422284</name>
</gene>
<accession>A0AAD7MI31</accession>
<evidence type="ECO:0000313" key="3">
    <source>
        <dbReference type="Proteomes" id="UP001215598"/>
    </source>
</evidence>